<feature type="domain" description="DUF6537" evidence="4">
    <location>
        <begin position="263"/>
        <end position="477"/>
    </location>
</feature>
<evidence type="ECO:0000313" key="6">
    <source>
        <dbReference type="Proteomes" id="UP000248259"/>
    </source>
</evidence>
<feature type="domain" description="Pyruvate/ketoisovalerate oxidoreductase catalytic" evidence="3">
    <location>
        <begin position="24"/>
        <end position="215"/>
    </location>
</feature>
<dbReference type="RefSeq" id="WP_110530118.1">
    <property type="nucleotide sequence ID" value="NZ_QKOE01000035.1"/>
</dbReference>
<evidence type="ECO:0000259" key="4">
    <source>
        <dbReference type="Pfam" id="PF20169"/>
    </source>
</evidence>
<evidence type="ECO:0000256" key="2">
    <source>
        <dbReference type="SAM" id="MobiDB-lite"/>
    </source>
</evidence>
<dbReference type="InterPro" id="IPR002869">
    <property type="entry name" value="Pyrv_flavodox_OxRed_cen"/>
</dbReference>
<dbReference type="InterPro" id="IPR019752">
    <property type="entry name" value="Pyrv/ketoisovalerate_OxRed_cat"/>
</dbReference>
<organism evidence="5 6">
    <name type="scientific">Parazoarcus communis SWub3 = DSM 12120</name>
    <dbReference type="NCBI Taxonomy" id="1121029"/>
    <lineage>
        <taxon>Bacteria</taxon>
        <taxon>Pseudomonadati</taxon>
        <taxon>Pseudomonadota</taxon>
        <taxon>Betaproteobacteria</taxon>
        <taxon>Rhodocyclales</taxon>
        <taxon>Zoogloeaceae</taxon>
        <taxon>Parazoarcus</taxon>
    </lineage>
</organism>
<dbReference type="Pfam" id="PF20169">
    <property type="entry name" value="DUF6537"/>
    <property type="match status" value="1"/>
</dbReference>
<reference evidence="5 6" key="1">
    <citation type="submission" date="2018-06" db="EMBL/GenBank/DDBJ databases">
        <title>Azoarcus communis strain SWub3 genome.</title>
        <authorList>
            <person name="Zorraquino Salvo V."/>
            <person name="Toubiana D."/>
            <person name="Blumwald E."/>
        </authorList>
    </citation>
    <scope>NUCLEOTIDE SEQUENCE [LARGE SCALE GENOMIC DNA]</scope>
    <source>
        <strain evidence="5 6">SWub3</strain>
    </source>
</reference>
<dbReference type="OrthoDB" id="6135558at2"/>
<accession>A0A323V2K1</accession>
<name>A0A323V2K1_9RHOO</name>
<dbReference type="SUPFAM" id="SSF53323">
    <property type="entry name" value="Pyruvate-ferredoxin oxidoreductase, PFOR, domain III"/>
    <property type="match status" value="1"/>
</dbReference>
<dbReference type="InterPro" id="IPR052198">
    <property type="entry name" value="IorB_Oxidoreductase"/>
</dbReference>
<dbReference type="EMBL" id="QKOE01000035">
    <property type="protein sequence ID" value="PZA14368.1"/>
    <property type="molecule type" value="Genomic_DNA"/>
</dbReference>
<dbReference type="PANTHER" id="PTHR43854:SF1">
    <property type="entry name" value="INDOLEPYRUVATE OXIDOREDUCTASE SUBUNIT IORB"/>
    <property type="match status" value="1"/>
</dbReference>
<dbReference type="NCBIfam" id="NF006179">
    <property type="entry name" value="PRK08312.1"/>
    <property type="match status" value="1"/>
</dbReference>
<gene>
    <name evidence="5" type="ORF">DNK49_22145</name>
</gene>
<sequence>MSTTTSNIVLHPGTPIKIAILAMGGQGGGVLADWIVEMAEAAGWWAQTTSVPGVAQRTGATIYYLELLPESAARAAGKPPTLAMMPTPGDVDLVVAAELMEAGRAMQRGLVAPDRTTLITSSHRSFAVGEKAALGNGIADPNKVIDAGREAAKRLMCFDLQEMAEKAGSVISASLFGAIAGSGALPFERAAFEDTIRHSGKGVDASLRAFALGFDAAAAAPASPAPIDTSRPAPEVPERAASPATQALLDRVKRDFPASAHGMLVAGLRRLIDFQDLAYATEYLDRMDKIRALDAQHGGDTAAWALTGAMAHRLAVAMSYDDVIRVADLKTRGSRFERVRKEVGAKADQLVYTTEFMHPRLEEICGTLPAGLGRWLEQSKGIGGFVKRRMEHGRRVQTGTLKWFLALYLLSGMRRFRRSTLRHQIEFAGIEQWVKRVTAAVSADYALAVEIAHCRRLVKGYSGTHARSGDRFARLMEAADRLLGQADAAPTLARLREAALADEEGRQLEIQMGQVIRGLTNPTSGFERKAA</sequence>
<evidence type="ECO:0008006" key="7">
    <source>
        <dbReference type="Google" id="ProtNLM"/>
    </source>
</evidence>
<dbReference type="AlphaFoldDB" id="A0A323V2K1"/>
<keyword evidence="6" id="KW-1185">Reference proteome</keyword>
<comment type="caution">
    <text evidence="5">The sequence shown here is derived from an EMBL/GenBank/DDBJ whole genome shotgun (WGS) entry which is preliminary data.</text>
</comment>
<dbReference type="Proteomes" id="UP000248259">
    <property type="component" value="Unassembled WGS sequence"/>
</dbReference>
<evidence type="ECO:0000259" key="3">
    <source>
        <dbReference type="Pfam" id="PF01558"/>
    </source>
</evidence>
<evidence type="ECO:0000256" key="1">
    <source>
        <dbReference type="ARBA" id="ARBA00023002"/>
    </source>
</evidence>
<evidence type="ECO:0000313" key="5">
    <source>
        <dbReference type="EMBL" id="PZA14368.1"/>
    </source>
</evidence>
<proteinExistence type="predicted"/>
<feature type="region of interest" description="Disordered" evidence="2">
    <location>
        <begin position="221"/>
        <end position="242"/>
    </location>
</feature>
<dbReference type="Gene3D" id="3.40.920.10">
    <property type="entry name" value="Pyruvate-ferredoxin oxidoreductase, PFOR, domain III"/>
    <property type="match status" value="1"/>
</dbReference>
<dbReference type="Pfam" id="PF01558">
    <property type="entry name" value="POR"/>
    <property type="match status" value="1"/>
</dbReference>
<dbReference type="PANTHER" id="PTHR43854">
    <property type="entry name" value="INDOLEPYRUVATE OXIDOREDUCTASE SUBUNIT IORB"/>
    <property type="match status" value="1"/>
</dbReference>
<keyword evidence="1" id="KW-0560">Oxidoreductase</keyword>
<dbReference type="InterPro" id="IPR046667">
    <property type="entry name" value="DUF6537"/>
</dbReference>
<dbReference type="GO" id="GO:0016903">
    <property type="term" value="F:oxidoreductase activity, acting on the aldehyde or oxo group of donors"/>
    <property type="evidence" value="ECO:0007669"/>
    <property type="project" value="InterPro"/>
</dbReference>
<protein>
    <recommendedName>
        <fullName evidence="7">Indolepyruvate oxidoreductase subunit beta family protein</fullName>
    </recommendedName>
</protein>